<dbReference type="OrthoDB" id="7722953at2"/>
<dbReference type="Proteomes" id="UP000054396">
    <property type="component" value="Unassembled WGS sequence"/>
</dbReference>
<comment type="caution">
    <text evidence="1">The sequence shown here is derived from an EMBL/GenBank/DDBJ whole genome shotgun (WGS) entry which is preliminary data.</text>
</comment>
<dbReference type="EMBL" id="LPXO01000002">
    <property type="protein sequence ID" value="KUF12050.1"/>
    <property type="molecule type" value="Genomic_DNA"/>
</dbReference>
<gene>
    <name evidence="1" type="ORF">AVJ23_05610</name>
</gene>
<accession>A0A0W7WN80</accession>
<dbReference type="RefSeq" id="WP_058861169.1">
    <property type="nucleotide sequence ID" value="NZ_LPXO01000002.1"/>
</dbReference>
<proteinExistence type="predicted"/>
<evidence type="ECO:0000313" key="1">
    <source>
        <dbReference type="EMBL" id="KUF12050.1"/>
    </source>
</evidence>
<organism evidence="1 2">
    <name type="scientific">Pseudoponticoccus marisrubri</name>
    <dbReference type="NCBI Taxonomy" id="1685382"/>
    <lineage>
        <taxon>Bacteria</taxon>
        <taxon>Pseudomonadati</taxon>
        <taxon>Pseudomonadota</taxon>
        <taxon>Alphaproteobacteria</taxon>
        <taxon>Rhodobacterales</taxon>
        <taxon>Roseobacteraceae</taxon>
        <taxon>Pseudoponticoccus</taxon>
    </lineage>
</organism>
<reference evidence="1 2" key="1">
    <citation type="submission" date="2015-12" db="EMBL/GenBank/DDBJ databases">
        <authorList>
            <person name="Shamseldin A."/>
            <person name="Moawad H."/>
            <person name="Abd El-Rahim W.M."/>
            <person name="Sadowsky M.J."/>
        </authorList>
    </citation>
    <scope>NUCLEOTIDE SEQUENCE [LARGE SCALE GENOMIC DNA]</scope>
    <source>
        <strain evidence="1 2">SJ5A-1</strain>
    </source>
</reference>
<evidence type="ECO:0000313" key="2">
    <source>
        <dbReference type="Proteomes" id="UP000054396"/>
    </source>
</evidence>
<protein>
    <submittedName>
        <fullName evidence="1">Uncharacterized protein</fullName>
    </submittedName>
</protein>
<dbReference type="STRING" id="1685382.AVJ23_05610"/>
<keyword evidence="2" id="KW-1185">Reference proteome</keyword>
<name>A0A0W7WN80_9RHOB</name>
<sequence length="184" mass="19948">MTMATQTKTEQSTKPGRRAARLAEAQTLNLSVEPKVRARLHELAAAEGLELGHYVQKVLESHVLDRAAEGDELAERLSAKRAVIDHVVTLARELDGKGKFDADFILTVMKAASAEKAFLDLYQTAIGGEGKEAARAQKPLNQQLGRLIRKAVGAKGKRNAQGKVMRAQTSGEIISSYTLLTKDA</sequence>
<dbReference type="AlphaFoldDB" id="A0A0W7WN80"/>